<dbReference type="SUPFAM" id="SSF56655">
    <property type="entry name" value="Carbohydrate phosphatase"/>
    <property type="match status" value="1"/>
</dbReference>
<comment type="cofactor">
    <cofactor evidence="2">
        <name>Mg(2+)</name>
        <dbReference type="ChEBI" id="CHEBI:18420"/>
    </cofactor>
</comment>
<name>A0A1B6DPZ9_9HEMI</name>
<evidence type="ECO:0000256" key="2">
    <source>
        <dbReference type="PIRSR" id="PIRSR600760-2"/>
    </source>
</evidence>
<keyword evidence="2" id="KW-0479">Metal-binding</keyword>
<sequence length="146" mass="15615">PFLCEKDNKWTGQCIWGLSWQDEIISSVPQMKNSSTNTILLSGSEKTEIKSQLESGGFKLVGASGAGYKLMAVILGLVDAYVLSKGSTYFWDTCSSSAILKSVGGKIVDYSNAVDNGNIGEIIYKEANGDGCRNVGGIIAFRDSEV</sequence>
<accession>A0A1B6DPZ9</accession>
<dbReference type="GO" id="GO:0004441">
    <property type="term" value="F:inositol-1,4-bisphosphate 1-phosphatase activity"/>
    <property type="evidence" value="ECO:0007669"/>
    <property type="project" value="TreeGrafter"/>
</dbReference>
<evidence type="ECO:0000256" key="1">
    <source>
        <dbReference type="ARBA" id="ARBA00009759"/>
    </source>
</evidence>
<reference evidence="3" key="1">
    <citation type="submission" date="2015-12" db="EMBL/GenBank/DDBJ databases">
        <title>De novo transcriptome assembly of four potential Pierce s Disease insect vectors from Arizona vineyards.</title>
        <authorList>
            <person name="Tassone E.E."/>
        </authorList>
    </citation>
    <scope>NUCLEOTIDE SEQUENCE</scope>
</reference>
<evidence type="ECO:0008006" key="4">
    <source>
        <dbReference type="Google" id="ProtNLM"/>
    </source>
</evidence>
<proteinExistence type="inferred from homology"/>
<dbReference type="GO" id="GO:0046872">
    <property type="term" value="F:metal ion binding"/>
    <property type="evidence" value="ECO:0007669"/>
    <property type="project" value="UniProtKB-KW"/>
</dbReference>
<dbReference type="PROSITE" id="PS00630">
    <property type="entry name" value="IMP_2"/>
    <property type="match status" value="1"/>
</dbReference>
<feature type="binding site" evidence="2">
    <location>
        <position position="92"/>
    </location>
    <ligand>
        <name>Mg(2+)</name>
        <dbReference type="ChEBI" id="CHEBI:18420"/>
        <label>1</label>
        <note>catalytic</note>
    </ligand>
</feature>
<evidence type="ECO:0000313" key="3">
    <source>
        <dbReference type="EMBL" id="JAS27748.1"/>
    </source>
</evidence>
<dbReference type="Gene3D" id="3.40.190.80">
    <property type="match status" value="1"/>
</dbReference>
<gene>
    <name evidence="3" type="ORF">g.28984</name>
</gene>
<keyword evidence="2" id="KW-0460">Magnesium</keyword>
<feature type="non-terminal residue" evidence="3">
    <location>
        <position position="146"/>
    </location>
</feature>
<dbReference type="AlphaFoldDB" id="A0A1B6DPZ9"/>
<dbReference type="PANTHER" id="PTHR43028">
    <property type="entry name" value="3'(2'),5'-BISPHOSPHATE NUCLEOTIDASE 1"/>
    <property type="match status" value="1"/>
</dbReference>
<feature type="non-terminal residue" evidence="3">
    <location>
        <position position="1"/>
    </location>
</feature>
<protein>
    <recommendedName>
        <fullName evidence="4">Inositol polyphosphate 1-phosphatase</fullName>
    </recommendedName>
</protein>
<dbReference type="InterPro" id="IPR050725">
    <property type="entry name" value="CysQ/Inositol_MonoPase"/>
</dbReference>
<dbReference type="PANTHER" id="PTHR43028:SF3">
    <property type="entry name" value="INOSITOL POLYPHOSPHATE 1-PHOSPHATASE"/>
    <property type="match status" value="1"/>
</dbReference>
<dbReference type="InterPro" id="IPR020550">
    <property type="entry name" value="Inositol_monophosphatase_CS"/>
</dbReference>
<organism evidence="3">
    <name type="scientific">Clastoptera arizonana</name>
    <name type="common">Arizona spittle bug</name>
    <dbReference type="NCBI Taxonomy" id="38151"/>
    <lineage>
        <taxon>Eukaryota</taxon>
        <taxon>Metazoa</taxon>
        <taxon>Ecdysozoa</taxon>
        <taxon>Arthropoda</taxon>
        <taxon>Hexapoda</taxon>
        <taxon>Insecta</taxon>
        <taxon>Pterygota</taxon>
        <taxon>Neoptera</taxon>
        <taxon>Paraneoptera</taxon>
        <taxon>Hemiptera</taxon>
        <taxon>Auchenorrhyncha</taxon>
        <taxon>Cercopoidea</taxon>
        <taxon>Clastopteridae</taxon>
        <taxon>Clastoptera</taxon>
    </lineage>
</organism>
<dbReference type="EMBL" id="GEDC01009550">
    <property type="protein sequence ID" value="JAS27748.1"/>
    <property type="molecule type" value="Transcribed_RNA"/>
</dbReference>
<comment type="similarity">
    <text evidence="1">Belongs to the inositol monophosphatase superfamily.</text>
</comment>
<dbReference type="InterPro" id="IPR000760">
    <property type="entry name" value="Inositol_monophosphatase-like"/>
</dbReference>
<dbReference type="GO" id="GO:0046854">
    <property type="term" value="P:phosphatidylinositol phosphate biosynthetic process"/>
    <property type="evidence" value="ECO:0007669"/>
    <property type="project" value="InterPro"/>
</dbReference>
<dbReference type="Pfam" id="PF00459">
    <property type="entry name" value="Inositol_P"/>
    <property type="match status" value="1"/>
</dbReference>